<dbReference type="RefSeq" id="YP_009099279.1">
    <property type="nucleotide sequence ID" value="NC_025424.1"/>
</dbReference>
<dbReference type="EMBL" id="KJ920400">
    <property type="protein sequence ID" value="AID50203.1"/>
    <property type="molecule type" value="Genomic_DNA"/>
</dbReference>
<keyword evidence="3" id="KW-1185">Reference proteome</keyword>
<dbReference type="GeneID" id="22109937"/>
<dbReference type="KEGG" id="vg:22109937"/>
<evidence type="ECO:0000313" key="2">
    <source>
        <dbReference type="EMBL" id="AID50203.1"/>
    </source>
</evidence>
<keyword evidence="1" id="KW-1133">Transmembrane helix</keyword>
<accession>A0A068ETS9</accession>
<organism evidence="2 3">
    <name type="scientific">Bacillus phage Waukesha92</name>
    <dbReference type="NCBI Taxonomy" id="1510440"/>
    <lineage>
        <taxon>Viruses</taxon>
        <taxon>Duplodnaviria</taxon>
        <taxon>Heunggongvirae</taxon>
        <taxon>Uroviricota</taxon>
        <taxon>Caudoviricetes</taxon>
        <taxon>Waukeshavirus</taxon>
        <taxon>Waukeshavirus waukesha92</taxon>
    </lineage>
</organism>
<evidence type="ECO:0000256" key="1">
    <source>
        <dbReference type="SAM" id="Phobius"/>
    </source>
</evidence>
<dbReference type="Proteomes" id="UP000027384">
    <property type="component" value="Segment"/>
</dbReference>
<gene>
    <name evidence="2" type="ORF">Waukesha92_14</name>
</gene>
<evidence type="ECO:0000313" key="3">
    <source>
        <dbReference type="Proteomes" id="UP000027384"/>
    </source>
</evidence>
<sequence>MPVANQILFSIVLLLLYVGSVIVSRKLMKRVMEEEEIYPNIFIICLVLVPIGNIAVSILCYLTFCTKNLNTDKIAKKFFGM</sequence>
<protein>
    <submittedName>
        <fullName evidence="2">Uncharacterized protein</fullName>
    </submittedName>
</protein>
<keyword evidence="1" id="KW-0472">Membrane</keyword>
<keyword evidence="1" id="KW-0812">Transmembrane</keyword>
<feature type="transmembrane region" description="Helical" evidence="1">
    <location>
        <begin position="37"/>
        <end position="64"/>
    </location>
</feature>
<name>A0A068ETS9_9CAUD</name>
<feature type="transmembrane region" description="Helical" evidence="1">
    <location>
        <begin position="6"/>
        <end position="25"/>
    </location>
</feature>
<reference evidence="2 3" key="1">
    <citation type="submission" date="2014-07" db="EMBL/GenBank/DDBJ databases">
        <title>Complete genome sequence of Waukesha92.</title>
        <authorList>
            <person name="Sauder A.B."/>
            <person name="Alali E."/>
            <person name="Alhouri R."/>
            <person name="Carter B."/>
            <person name="Delgado-Fabre N."/>
            <person name="Donovan M."/>
            <person name="Heindel A."/>
            <person name="Murray T."/>
            <person name="Selesky A."/>
            <person name="Langouet C."/>
            <person name="Temple L."/>
        </authorList>
    </citation>
    <scope>NUCLEOTIDE SEQUENCE [LARGE SCALE GENOMIC DNA]</scope>
</reference>
<dbReference type="OrthoDB" id="34336at10239"/>
<proteinExistence type="predicted"/>